<dbReference type="PANTHER" id="PTHR11079:SF179">
    <property type="entry name" value="TRNA(ADENINE(34)) DEAMINASE, CHLOROPLASTIC"/>
    <property type="match status" value="1"/>
</dbReference>
<dbReference type="GO" id="GO:0002100">
    <property type="term" value="P:tRNA wobble adenosine to inosine editing"/>
    <property type="evidence" value="ECO:0007669"/>
    <property type="project" value="InterPro"/>
</dbReference>
<name>A0A1H4CIQ9_9FLAO</name>
<dbReference type="InterPro" id="IPR058535">
    <property type="entry name" value="MafB19-deam"/>
</dbReference>
<gene>
    <name evidence="2" type="ORF">SAMN05421540_10829</name>
</gene>
<evidence type="ECO:0000313" key="3">
    <source>
        <dbReference type="Proteomes" id="UP000198820"/>
    </source>
</evidence>
<dbReference type="AlphaFoldDB" id="A0A1H4CIQ9"/>
<feature type="domain" description="CMP/dCMP-type deaminase" evidence="1">
    <location>
        <begin position="10"/>
        <end position="126"/>
    </location>
</feature>
<keyword evidence="3" id="KW-1185">Reference proteome</keyword>
<sequence length="162" mass="18169">MSQEKDQLSKQDKYFLEMCVNLAEEALKAGDKPFGSVLVGENENILATSRNRINEKTVLAHPEIDLAQWACDNLDIEERQKATLYTSGEHCPMCAGAHAWAQIGELVFLSSAEQLTDWLKQKGVTESPINFVPSRDIINFGKVRGPFEGELFERIKSLQLKA</sequence>
<dbReference type="STRING" id="908615.SAMN05421540_10829"/>
<dbReference type="SUPFAM" id="SSF53927">
    <property type="entry name" value="Cytidine deaminase-like"/>
    <property type="match status" value="1"/>
</dbReference>
<dbReference type="Gene3D" id="3.40.140.10">
    <property type="entry name" value="Cytidine Deaminase, domain 2"/>
    <property type="match status" value="1"/>
</dbReference>
<evidence type="ECO:0000313" key="2">
    <source>
        <dbReference type="EMBL" id="SEA60213.1"/>
    </source>
</evidence>
<dbReference type="PROSITE" id="PS51747">
    <property type="entry name" value="CYT_DCMP_DEAMINASES_2"/>
    <property type="match status" value="1"/>
</dbReference>
<dbReference type="EMBL" id="FNQF01000008">
    <property type="protein sequence ID" value="SEA60213.1"/>
    <property type="molecule type" value="Genomic_DNA"/>
</dbReference>
<dbReference type="GO" id="GO:0046872">
    <property type="term" value="F:metal ion binding"/>
    <property type="evidence" value="ECO:0007669"/>
    <property type="project" value="UniProtKB-KW"/>
</dbReference>
<dbReference type="Pfam" id="PF14437">
    <property type="entry name" value="MafB19-deam"/>
    <property type="match status" value="1"/>
</dbReference>
<proteinExistence type="predicted"/>
<dbReference type="Proteomes" id="UP000198820">
    <property type="component" value="Unassembled WGS sequence"/>
</dbReference>
<dbReference type="GO" id="GO:0052717">
    <property type="term" value="F:tRNA-specific adenosine-34 deaminase activity"/>
    <property type="evidence" value="ECO:0007669"/>
    <property type="project" value="UniProtKB-EC"/>
</dbReference>
<dbReference type="RefSeq" id="WP_093244518.1">
    <property type="nucleotide sequence ID" value="NZ_FNQF01000008.1"/>
</dbReference>
<reference evidence="2 3" key="1">
    <citation type="submission" date="2016-10" db="EMBL/GenBank/DDBJ databases">
        <authorList>
            <person name="de Groot N.N."/>
        </authorList>
    </citation>
    <scope>NUCLEOTIDE SEQUENCE [LARGE SCALE GENOMIC DNA]</scope>
    <source>
        <strain evidence="2 3">DSM 23581</strain>
    </source>
</reference>
<protein>
    <submittedName>
        <fullName evidence="2">tRNA(Arg) A34 adenosine deaminase TadA</fullName>
    </submittedName>
</protein>
<organism evidence="2 3">
    <name type="scientific">Psychroflexus halocasei</name>
    <dbReference type="NCBI Taxonomy" id="908615"/>
    <lineage>
        <taxon>Bacteria</taxon>
        <taxon>Pseudomonadati</taxon>
        <taxon>Bacteroidota</taxon>
        <taxon>Flavobacteriia</taxon>
        <taxon>Flavobacteriales</taxon>
        <taxon>Flavobacteriaceae</taxon>
        <taxon>Psychroflexus</taxon>
    </lineage>
</organism>
<dbReference type="InterPro" id="IPR002125">
    <property type="entry name" value="CMP_dCMP_dom"/>
</dbReference>
<evidence type="ECO:0000259" key="1">
    <source>
        <dbReference type="PROSITE" id="PS51747"/>
    </source>
</evidence>
<dbReference type="PANTHER" id="PTHR11079">
    <property type="entry name" value="CYTOSINE DEAMINASE FAMILY MEMBER"/>
    <property type="match status" value="1"/>
</dbReference>
<dbReference type="InterPro" id="IPR016193">
    <property type="entry name" value="Cytidine_deaminase-like"/>
</dbReference>
<accession>A0A1H4CIQ9</accession>
<dbReference type="CDD" id="cd01285">
    <property type="entry name" value="nucleoside_deaminase"/>
    <property type="match status" value="1"/>
</dbReference>